<feature type="non-terminal residue" evidence="2">
    <location>
        <position position="94"/>
    </location>
</feature>
<reference evidence="2" key="1">
    <citation type="submission" date="2018-05" db="EMBL/GenBank/DDBJ databases">
        <authorList>
            <person name="Lanie J.A."/>
            <person name="Ng W.-L."/>
            <person name="Kazmierczak K.M."/>
            <person name="Andrzejewski T.M."/>
            <person name="Davidsen T.M."/>
            <person name="Wayne K.J."/>
            <person name="Tettelin H."/>
            <person name="Glass J.I."/>
            <person name="Rusch D."/>
            <person name="Podicherti R."/>
            <person name="Tsui H.-C.T."/>
            <person name="Winkler M.E."/>
        </authorList>
    </citation>
    <scope>NUCLEOTIDE SEQUENCE</scope>
</reference>
<dbReference type="AlphaFoldDB" id="A0A382XC34"/>
<evidence type="ECO:0000259" key="1">
    <source>
        <dbReference type="Pfam" id="PF13452"/>
    </source>
</evidence>
<dbReference type="CDD" id="cd03441">
    <property type="entry name" value="R_hydratase_like"/>
    <property type="match status" value="1"/>
</dbReference>
<gene>
    <name evidence="2" type="ORF">METZ01_LOCUS421273</name>
</gene>
<sequence length="94" mass="10828">MKKFINLKTIPKIYNVERHSVERFAEAIGDDNPIYFNETYAKKTMGGLVAPPTYVRLFKANKLDQEFPEPFSNLVDGGSSYNFYEHIYVGDKIS</sequence>
<dbReference type="InterPro" id="IPR029069">
    <property type="entry name" value="HotDog_dom_sf"/>
</dbReference>
<dbReference type="SUPFAM" id="SSF54637">
    <property type="entry name" value="Thioesterase/thiol ester dehydrase-isomerase"/>
    <property type="match status" value="1"/>
</dbReference>
<organism evidence="2">
    <name type="scientific">marine metagenome</name>
    <dbReference type="NCBI Taxonomy" id="408172"/>
    <lineage>
        <taxon>unclassified sequences</taxon>
        <taxon>metagenomes</taxon>
        <taxon>ecological metagenomes</taxon>
    </lineage>
</organism>
<dbReference type="Gene3D" id="3.10.129.10">
    <property type="entry name" value="Hotdog Thioesterase"/>
    <property type="match status" value="1"/>
</dbReference>
<accession>A0A382XC34</accession>
<name>A0A382XC34_9ZZZZ</name>
<dbReference type="Pfam" id="PF13452">
    <property type="entry name" value="FAS1_DH_region"/>
    <property type="match status" value="1"/>
</dbReference>
<dbReference type="InterPro" id="IPR039569">
    <property type="entry name" value="FAS1-like_DH_region"/>
</dbReference>
<protein>
    <recommendedName>
        <fullName evidence="1">FAS1-like dehydratase domain-containing protein</fullName>
    </recommendedName>
</protein>
<dbReference type="EMBL" id="UINC01166453">
    <property type="protein sequence ID" value="SVD68419.1"/>
    <property type="molecule type" value="Genomic_DNA"/>
</dbReference>
<evidence type="ECO:0000313" key="2">
    <source>
        <dbReference type="EMBL" id="SVD68419.1"/>
    </source>
</evidence>
<proteinExistence type="predicted"/>
<feature type="domain" description="FAS1-like dehydratase" evidence="1">
    <location>
        <begin position="12"/>
        <end position="94"/>
    </location>
</feature>